<evidence type="ECO:0008006" key="5">
    <source>
        <dbReference type="Google" id="ProtNLM"/>
    </source>
</evidence>
<dbReference type="Proteomes" id="UP000199515">
    <property type="component" value="Unassembled WGS sequence"/>
</dbReference>
<feature type="transmembrane region" description="Helical" evidence="2">
    <location>
        <begin position="398"/>
        <end position="423"/>
    </location>
</feature>
<dbReference type="RefSeq" id="WP_091299234.1">
    <property type="nucleotide sequence ID" value="NZ_FNON01000014.1"/>
</dbReference>
<dbReference type="AlphaFoldDB" id="A0A1H3SJC9"/>
<protein>
    <recommendedName>
        <fullName evidence="5">Magnesium transporter</fullName>
    </recommendedName>
</protein>
<sequence length="689" mass="73473">MTLLTLAAVLACAAGWHKLRKRLKHGPTGRTRPTKLATVLMVAGILGLQLTMTAPPAMAAQCGEAPNPERPGSGMVGALDPADGHGEAGSPYLAYGYAGMVWDTFQTNCGPLAGLNSPNSAIDTWAGGQLFNIGKNIVGATNSLHYTVLEGGLLNPIYNAVKAGAEKVYNNIYAQLFGLVALILSIMMFRNIWRGDLAAVSKKALYALAGVWLAASSLALLRYYDPIDKAIVQTTTNIQAGFVDESSNRVLREVLPTNLHNEVVYKNWQRGEFGSPTSPQAEQFSGPLLDAQAFTWAQLRDGSDANQQVIDAKKASYKDISTKLGPATGYFTGEDGSRTGSGFLALGQSLVYSLFQLLAKASVLLAQVLIRLFTLTAPLVGLIALLHPDILRRVLKVAGAVAFNLVVLSVLAGVHALLLQAIFDAGNSLSMLTQMVMAGMVTVLLFMVGRPVRRLWQMVEMSVSMVGAAVPSPRGGIFSRFRKNQGPTPQDEFWQNIRDTDDVVDGDARGPIGAISGGGRFRPEATIFASSQRLDSPGARPAAAWSGASWPGAIDGSGERPALPAGGGGAGVFSNYGPGGNEPGDFIYPPNGRKPVRASRRVDTSPVFDRRWSDEPEPVVVPSRLSAGGGQADFTSPEYNSPVRTSPIPQPRRVDPEVVAGKPVFVLYRPSRGIEVREDVRDTDHLMGR</sequence>
<feature type="compositionally biased region" description="Polar residues" evidence="1">
    <location>
        <begin position="633"/>
        <end position="644"/>
    </location>
</feature>
<dbReference type="EMBL" id="FNON01000014">
    <property type="protein sequence ID" value="SDZ37847.1"/>
    <property type="molecule type" value="Genomic_DNA"/>
</dbReference>
<proteinExistence type="predicted"/>
<reference evidence="3 4" key="1">
    <citation type="submission" date="2016-10" db="EMBL/GenBank/DDBJ databases">
        <authorList>
            <person name="de Groot N.N."/>
        </authorList>
    </citation>
    <scope>NUCLEOTIDE SEQUENCE [LARGE SCALE GENOMIC DNA]</scope>
    <source>
        <strain evidence="3 4">CPCC 202699</strain>
    </source>
</reference>
<evidence type="ECO:0000256" key="1">
    <source>
        <dbReference type="SAM" id="MobiDB-lite"/>
    </source>
</evidence>
<name>A0A1H3SJC9_9PSEU</name>
<feature type="region of interest" description="Disordered" evidence="1">
    <location>
        <begin position="622"/>
        <end position="655"/>
    </location>
</feature>
<feature type="transmembrane region" description="Helical" evidence="2">
    <location>
        <begin position="364"/>
        <end position="386"/>
    </location>
</feature>
<evidence type="ECO:0000256" key="2">
    <source>
        <dbReference type="SAM" id="Phobius"/>
    </source>
</evidence>
<accession>A0A1H3SJC9</accession>
<keyword evidence="2" id="KW-0812">Transmembrane</keyword>
<feature type="transmembrane region" description="Helical" evidence="2">
    <location>
        <begin position="205"/>
        <end position="224"/>
    </location>
</feature>
<keyword evidence="2" id="KW-0472">Membrane</keyword>
<keyword evidence="4" id="KW-1185">Reference proteome</keyword>
<evidence type="ECO:0000313" key="3">
    <source>
        <dbReference type="EMBL" id="SDZ37847.1"/>
    </source>
</evidence>
<gene>
    <name evidence="3" type="ORF">SAMN05421504_11435</name>
</gene>
<dbReference type="OrthoDB" id="4480700at2"/>
<feature type="transmembrane region" description="Helical" evidence="2">
    <location>
        <begin position="172"/>
        <end position="193"/>
    </location>
</feature>
<keyword evidence="2" id="KW-1133">Transmembrane helix</keyword>
<organism evidence="3 4">
    <name type="scientific">Amycolatopsis xylanica</name>
    <dbReference type="NCBI Taxonomy" id="589385"/>
    <lineage>
        <taxon>Bacteria</taxon>
        <taxon>Bacillati</taxon>
        <taxon>Actinomycetota</taxon>
        <taxon>Actinomycetes</taxon>
        <taxon>Pseudonocardiales</taxon>
        <taxon>Pseudonocardiaceae</taxon>
        <taxon>Amycolatopsis</taxon>
    </lineage>
</organism>
<feature type="transmembrane region" description="Helical" evidence="2">
    <location>
        <begin position="429"/>
        <end position="448"/>
    </location>
</feature>
<dbReference type="STRING" id="589385.SAMN05421504_11435"/>
<evidence type="ECO:0000313" key="4">
    <source>
        <dbReference type="Proteomes" id="UP000199515"/>
    </source>
</evidence>